<gene>
    <name evidence="1" type="ORF">GM672_28160</name>
</gene>
<evidence type="ECO:0000313" key="1">
    <source>
        <dbReference type="EMBL" id="MTV56563.1"/>
    </source>
</evidence>
<protein>
    <submittedName>
        <fullName evidence="1">Type VI secretion system tip protein VgrG</fullName>
    </submittedName>
</protein>
<dbReference type="Proteomes" id="UP000430634">
    <property type="component" value="Unassembled WGS sequence"/>
</dbReference>
<sequence length="85" mass="9074">ALAQHYAELQMEAREARSQPWQGRSTVRTLAAGTRIDVTQGPLAMFGDAPASYTVLRVTSVGVNNLPSPAVQALAELFGPIPELL</sequence>
<proteinExistence type="predicted"/>
<dbReference type="SUPFAM" id="SSF69279">
    <property type="entry name" value="Phage tail proteins"/>
    <property type="match status" value="1"/>
</dbReference>
<dbReference type="RefSeq" id="WP_229417994.1">
    <property type="nucleotide sequence ID" value="NZ_WNKZ01000333.1"/>
</dbReference>
<name>A0A6I3T570_9BURK</name>
<dbReference type="Gene3D" id="4.10.220.110">
    <property type="match status" value="1"/>
</dbReference>
<feature type="non-terminal residue" evidence="1">
    <location>
        <position position="85"/>
    </location>
</feature>
<dbReference type="AlphaFoldDB" id="A0A6I3T570"/>
<evidence type="ECO:0000313" key="2">
    <source>
        <dbReference type="Proteomes" id="UP000430634"/>
    </source>
</evidence>
<accession>A0A6I3T570</accession>
<comment type="caution">
    <text evidence="1">The sequence shown here is derived from an EMBL/GenBank/DDBJ whole genome shotgun (WGS) entry which is preliminary data.</text>
</comment>
<organism evidence="1 2">
    <name type="scientific">Pseudoduganella buxea</name>
    <dbReference type="NCBI Taxonomy" id="1949069"/>
    <lineage>
        <taxon>Bacteria</taxon>
        <taxon>Pseudomonadati</taxon>
        <taxon>Pseudomonadota</taxon>
        <taxon>Betaproteobacteria</taxon>
        <taxon>Burkholderiales</taxon>
        <taxon>Oxalobacteraceae</taxon>
        <taxon>Telluria group</taxon>
        <taxon>Pseudoduganella</taxon>
    </lineage>
</organism>
<feature type="non-terminal residue" evidence="1">
    <location>
        <position position="1"/>
    </location>
</feature>
<reference evidence="1 2" key="1">
    <citation type="submission" date="2019-11" db="EMBL/GenBank/DDBJ databases">
        <title>Type strains purchased from KCTC, JCM and DSMZ.</title>
        <authorList>
            <person name="Lu H."/>
        </authorList>
    </citation>
    <scope>NUCLEOTIDE SEQUENCE [LARGE SCALE GENOMIC DNA]</scope>
    <source>
        <strain evidence="1 2">KCTC 52429</strain>
    </source>
</reference>
<dbReference type="Gene3D" id="2.30.110.50">
    <property type="match status" value="1"/>
</dbReference>
<dbReference type="Pfam" id="PF05954">
    <property type="entry name" value="Phage_GPD"/>
    <property type="match status" value="1"/>
</dbReference>
<dbReference type="EMBL" id="WNKZ01000333">
    <property type="protein sequence ID" value="MTV56563.1"/>
    <property type="molecule type" value="Genomic_DNA"/>
</dbReference>